<dbReference type="PANTHER" id="PTHR12187:SF11">
    <property type="entry name" value="PHOSPHATIDYLINOSITOL-3,4-BISPHOSPHATE 4-PHOSPHATASE"/>
    <property type="match status" value="1"/>
</dbReference>
<feature type="domain" description="PH" evidence="3">
    <location>
        <begin position="18"/>
        <end position="127"/>
    </location>
</feature>
<evidence type="ECO:0000256" key="2">
    <source>
        <dbReference type="ARBA" id="ARBA00023098"/>
    </source>
</evidence>
<dbReference type="PROSITE" id="PS50003">
    <property type="entry name" value="PH_DOMAIN"/>
    <property type="match status" value="1"/>
</dbReference>
<dbReference type="SUPFAM" id="SSF50729">
    <property type="entry name" value="PH domain-like"/>
    <property type="match status" value="1"/>
</dbReference>
<keyword evidence="4" id="KW-1185">Reference proteome</keyword>
<evidence type="ECO:0000313" key="5">
    <source>
        <dbReference type="RefSeq" id="XP_006819269.1"/>
    </source>
</evidence>
<dbReference type="InterPro" id="IPR001849">
    <property type="entry name" value="PH_domain"/>
</dbReference>
<evidence type="ECO:0000259" key="3">
    <source>
        <dbReference type="PROSITE" id="PS50003"/>
    </source>
</evidence>
<name>A0ABM0MGX8_SACKO</name>
<gene>
    <name evidence="5" type="primary">LOC102806959</name>
</gene>
<dbReference type="RefSeq" id="XP_006819269.1">
    <property type="nucleotide sequence ID" value="XM_006819206.1"/>
</dbReference>
<dbReference type="Gene3D" id="2.30.29.30">
    <property type="entry name" value="Pleckstrin-homology domain (PH domain)/Phosphotyrosine-binding domain (PTB)"/>
    <property type="match status" value="1"/>
</dbReference>
<dbReference type="InterPro" id="IPR011993">
    <property type="entry name" value="PH-like_dom_sf"/>
</dbReference>
<dbReference type="Proteomes" id="UP000694865">
    <property type="component" value="Unplaced"/>
</dbReference>
<reference evidence="5" key="1">
    <citation type="submission" date="2025-08" db="UniProtKB">
        <authorList>
            <consortium name="RefSeq"/>
        </authorList>
    </citation>
    <scope>IDENTIFICATION</scope>
    <source>
        <tissue evidence="5">Testes</tissue>
    </source>
</reference>
<keyword evidence="2" id="KW-0443">Lipid metabolism</keyword>
<evidence type="ECO:0000256" key="1">
    <source>
        <dbReference type="ARBA" id="ARBA00022801"/>
    </source>
</evidence>
<dbReference type="InterPro" id="IPR039034">
    <property type="entry name" value="INPP4"/>
</dbReference>
<dbReference type="Pfam" id="PF00169">
    <property type="entry name" value="PH"/>
    <property type="match status" value="1"/>
</dbReference>
<organism evidence="4 5">
    <name type="scientific">Saccoglossus kowalevskii</name>
    <name type="common">Acorn worm</name>
    <dbReference type="NCBI Taxonomy" id="10224"/>
    <lineage>
        <taxon>Eukaryota</taxon>
        <taxon>Metazoa</taxon>
        <taxon>Hemichordata</taxon>
        <taxon>Enteropneusta</taxon>
        <taxon>Harrimaniidae</taxon>
        <taxon>Saccoglossus</taxon>
    </lineage>
</organism>
<dbReference type="SMART" id="SM00233">
    <property type="entry name" value="PH"/>
    <property type="match status" value="1"/>
</dbReference>
<dbReference type="PANTHER" id="PTHR12187">
    <property type="entry name" value="AGAP000124-PA"/>
    <property type="match status" value="1"/>
</dbReference>
<evidence type="ECO:0000313" key="4">
    <source>
        <dbReference type="Proteomes" id="UP000694865"/>
    </source>
</evidence>
<dbReference type="GeneID" id="102806959"/>
<accession>A0ABM0MGX8</accession>
<keyword evidence="1" id="KW-0378">Hydrolase</keyword>
<sequence length="987" mass="111507">MRYNSKELSQLAIQPPKYFTKEGSLFMKESNSGLKNELFGRKKNESYSERWCRLRSNMLFYFKGKDMLSEPNGVIILEQCSTMEADTEQNRFCFVIAFPHDDKVQYLAAHTAEQRDEWVVALQQASYEGLRCQLNYLRTKLLARTGKDPLSTDQSDTVGGDPAAGSEVQYNPEEPVLELSIACQGLPLSVDGKPPTTFVAISTLSPPHQTSWIRCAQTETIQNSCDPCYLTSVAFDNPRDITMITRVKATVYDVRDRAQGMMNTIGQSVSTIKDITTSADNKLTLPILSLQGLTETEVGKLTILLWETTTFDKVKGMKRGSNASQEFQPQATVFKQRGNSISRDPLLKYLFVNALSKSYRRPEMEGRPLIVQEIMAETLLSFHLPQEILKLFIEDDKVKNRQLCQLGGLVEPFSSWRKDIMDLRLSTIDSYLEAINVIKNHKGKQFKTSVEKANAELEFVAINLHLQRMKVSIPDGKGDEVYDVITIGAPAAHSLKFKSGGLKKLLQQHNYRESIGSAPVISLLIPEIQALEKNLKCLKTKIDWYANEINLCVSTGSRQSLPDVCTKYTDKVCELLMMCENPLIQEAVDTLKEAREELESIPKKNEKSWQDTSKQIKDDITKLNQMIEAESVSVDDRTWQEDANKTVQSLTSNINHLYQHLTDCLALILIKEGHQYRIKVSELQHRRDIVFTQAITGAIAGVYTKLSTHGKDQKFLSQISQIGILLQFESLLSTYSTEMGMLEDMVVGIEDLNNVTIQFILETDSKMPSVKGDRSHVIVEIPIPRSSFSRLPNEVQRGQQIKLCPVLFTMGINELATLAERIGDTSFQDQINRENLFHLKNYFENFMKLTKRKSGFVEVSRTDSLDVLIARLQDAVGAKKSKNVDILQLSAEICSHMTGIRFTSCKSAKDRTAMSVTLEQCMILQRNYGLDARTFAHLLDTMRSEGTRRTNTMKNVGIRKYAFNGFQVATLPKLYRPPDGTYGNTAT</sequence>
<proteinExistence type="predicted"/>
<protein>
    <submittedName>
        <fullName evidence="5">Type I inositol 3,4-bisphosphate 4-phosphatase-like</fullName>
    </submittedName>
</protein>